<feature type="transmembrane region" description="Helical" evidence="1">
    <location>
        <begin position="15"/>
        <end position="34"/>
    </location>
</feature>
<keyword evidence="1" id="KW-0812">Transmembrane</keyword>
<name>A0A1E3HBS6_9TREE</name>
<dbReference type="Proteomes" id="UP000094065">
    <property type="component" value="Unassembled WGS sequence"/>
</dbReference>
<protein>
    <submittedName>
        <fullName evidence="2">Uncharacterized protein</fullName>
    </submittedName>
</protein>
<dbReference type="EMBL" id="AWGJ01000012">
    <property type="protein sequence ID" value="ODN73798.1"/>
    <property type="molecule type" value="Genomic_DNA"/>
</dbReference>
<sequence length="411" mass="45089">MPVHSLASAVGDFSTSHLLVAAATFLVIFSLKVWSGGKKNTWEREWAGKMILIVAPPTPTILALIDQLLHLPSPPQILFLPPIPSPLPEELLTLLHAIRLSAAKNPVAQLHCESLPRSPVAVRDFTKKWASVPTGTAGADGRRIDAVILGEGWEIRPKELKLQNQWTTHEFHYHLLTSLLPYFLRAPSERSIRVISLVSPAWASAVPSLKNAEPREDIVFNTGRRSINTVLLMKHFQLILDTLAAAALGMVKPVPGAADEEVTKKRDESVKSNIMSLSVVMPWAREEVLKAAIVESLLSKILWIVFYPLIIILTPSPAKAAQTIMFALSAPVRYAAIDETPKVKDQGKELDEVRRAAVGGGDVVRDCEVIDIPPVLRDPALAKATYDSLEKQVEAGVKDLESREKASTKTK</sequence>
<dbReference type="GeneID" id="30158636"/>
<dbReference type="AlphaFoldDB" id="A0A1E3HBS6"/>
<accession>A0A1E3HBS6</accession>
<dbReference type="OrthoDB" id="191979at2759"/>
<dbReference type="RefSeq" id="XP_018989660.1">
    <property type="nucleotide sequence ID" value="XM_019142017.1"/>
</dbReference>
<keyword evidence="1" id="KW-1133">Transmembrane helix</keyword>
<keyword evidence="1" id="KW-0472">Membrane</keyword>
<dbReference type="STRING" id="1295533.A0A1E3HBS6"/>
<organism evidence="2 3">
    <name type="scientific">Cryptococcus amylolentus CBS 6039</name>
    <dbReference type="NCBI Taxonomy" id="1295533"/>
    <lineage>
        <taxon>Eukaryota</taxon>
        <taxon>Fungi</taxon>
        <taxon>Dikarya</taxon>
        <taxon>Basidiomycota</taxon>
        <taxon>Agaricomycotina</taxon>
        <taxon>Tremellomycetes</taxon>
        <taxon>Tremellales</taxon>
        <taxon>Cryptococcaceae</taxon>
        <taxon>Cryptococcus</taxon>
    </lineage>
</organism>
<keyword evidence="3" id="KW-1185">Reference proteome</keyword>
<evidence type="ECO:0000256" key="1">
    <source>
        <dbReference type="SAM" id="Phobius"/>
    </source>
</evidence>
<evidence type="ECO:0000313" key="2">
    <source>
        <dbReference type="EMBL" id="ODN73798.1"/>
    </source>
</evidence>
<comment type="caution">
    <text evidence="2">The sequence shown here is derived from an EMBL/GenBank/DDBJ whole genome shotgun (WGS) entry which is preliminary data.</text>
</comment>
<evidence type="ECO:0000313" key="3">
    <source>
        <dbReference type="Proteomes" id="UP000094065"/>
    </source>
</evidence>
<reference evidence="2 3" key="1">
    <citation type="submission" date="2016-06" db="EMBL/GenBank/DDBJ databases">
        <title>Evolution of pathogenesis and genome organization in the Tremellales.</title>
        <authorList>
            <person name="Cuomo C."/>
            <person name="Litvintseva A."/>
            <person name="Heitman J."/>
            <person name="Chen Y."/>
            <person name="Sun S."/>
            <person name="Springer D."/>
            <person name="Dromer F."/>
            <person name="Young S."/>
            <person name="Zeng Q."/>
            <person name="Chapman S."/>
            <person name="Gujja S."/>
            <person name="Saif S."/>
            <person name="Birren B."/>
        </authorList>
    </citation>
    <scope>NUCLEOTIDE SEQUENCE [LARGE SCALE GENOMIC DNA]</scope>
    <source>
        <strain evidence="2 3">CBS 6039</strain>
    </source>
</reference>
<feature type="transmembrane region" description="Helical" evidence="1">
    <location>
        <begin position="46"/>
        <end position="65"/>
    </location>
</feature>
<proteinExistence type="predicted"/>
<gene>
    <name evidence="2" type="ORF">L202_07327</name>
</gene>